<protein>
    <recommendedName>
        <fullName evidence="3">DUF4340 domain-containing protein</fullName>
    </recommendedName>
</protein>
<gene>
    <name evidence="1" type="ORF">NEPTK9_000783</name>
</gene>
<evidence type="ECO:0000313" key="2">
    <source>
        <dbReference type="Proteomes" id="UP001194714"/>
    </source>
</evidence>
<accession>A0ABS0AZ99</accession>
<keyword evidence="2" id="KW-1185">Reference proteome</keyword>
<dbReference type="Proteomes" id="UP001194714">
    <property type="component" value="Unassembled WGS sequence"/>
</dbReference>
<reference evidence="1 2" key="1">
    <citation type="submission" date="2020-01" db="EMBL/GenBank/DDBJ databases">
        <title>Draft genome sequence of Cand. Neptunochlamydia vexilliferae K9.</title>
        <authorList>
            <person name="Schulz F."/>
            <person name="Koestlbacher S."/>
            <person name="Wascher F."/>
            <person name="Pizzetti I."/>
            <person name="Horn M."/>
        </authorList>
    </citation>
    <scope>NUCLEOTIDE SEQUENCE [LARGE SCALE GENOMIC DNA]</scope>
    <source>
        <strain evidence="1 2">K9</strain>
    </source>
</reference>
<organism evidence="1 2">
    <name type="scientific">Candidatus Neptunichlamydia vexilliferae</name>
    <dbReference type="NCBI Taxonomy" id="1651774"/>
    <lineage>
        <taxon>Bacteria</taxon>
        <taxon>Pseudomonadati</taxon>
        <taxon>Chlamydiota</taxon>
        <taxon>Chlamydiia</taxon>
        <taxon>Parachlamydiales</taxon>
        <taxon>Simkaniaceae</taxon>
        <taxon>Candidatus Neptunichlamydia</taxon>
    </lineage>
</organism>
<evidence type="ECO:0008006" key="3">
    <source>
        <dbReference type="Google" id="ProtNLM"/>
    </source>
</evidence>
<dbReference type="EMBL" id="JAAEJV010000016">
    <property type="protein sequence ID" value="MBF5059274.1"/>
    <property type="molecule type" value="Genomic_DNA"/>
</dbReference>
<dbReference type="RefSeq" id="WP_194847585.1">
    <property type="nucleotide sequence ID" value="NZ_JAAEJV010000016.1"/>
</dbReference>
<proteinExistence type="predicted"/>
<comment type="caution">
    <text evidence="1">The sequence shown here is derived from an EMBL/GenBank/DDBJ whole genome shotgun (WGS) entry which is preliminary data.</text>
</comment>
<evidence type="ECO:0000313" key="1">
    <source>
        <dbReference type="EMBL" id="MBF5059274.1"/>
    </source>
</evidence>
<name>A0ABS0AZ99_9BACT</name>
<sequence length="400" mass="45911">MLNKVLLAALIAVGAIFALYFALPAEDEPLKMVPKKEEKRVHSFDYEVIGKGPLALRNEIQSFPFPDLSGEIAIVAQTSRPDIPSSETRFLLGLQGEEVEVASGQNLYLSYSGKELGFSKEVTPLWVQPKVDEEGETWLEMGVELVSKEGEKLLDETRSFKVDVQETFKEVGTEEIIEAVEQLKEAKWWGPDRLYSQYGGEDYEPYKECERLEVEGKKILFASEGKTFVWRSGMWEESEETRGFVMARVEEISPYKMEVALWDKSGLESVLLTFKRERPSRMSLRVEELFTRIRQRTTSRISCRIDNRAVILKTGDWVIHKPNGWHIVKTASEVEAILNFEMEGELFVFDGLEKVDDKQIFCGALFNPMRTTSQSIKLPMTQKNKKLRTANRKRELIDED</sequence>